<dbReference type="EMBL" id="GEBQ01026260">
    <property type="protein sequence ID" value="JAT13717.1"/>
    <property type="molecule type" value="Transcribed_RNA"/>
</dbReference>
<dbReference type="PANTHER" id="PTHR33776">
    <property type="entry name" value="ENDO/EXONUCLEASE/PHOSPHATASE DOMAIN-CONTAINING PROTEIN"/>
    <property type="match status" value="1"/>
</dbReference>
<evidence type="ECO:0000259" key="1">
    <source>
        <dbReference type="Pfam" id="PF03372"/>
    </source>
</evidence>
<protein>
    <recommendedName>
        <fullName evidence="1">Endonuclease/exonuclease/phosphatase domain-containing protein</fullName>
    </recommendedName>
</protein>
<sequence length="201" mass="22522">MRSLNTGFAEMSALVNDFDFDVFAVSETWLHPGTPSDNYNITGYTMLRCDRQASPQPMDEVGGGVAIYIKDGIFHERHTFVENHGPGVETLCVVLRVKGRRLGVCVAYRPPHVRYSCLASMFYSLFVDLAVEVNSVIYLGDTNIDLISKNSYEAIYLRRLLRQSNTIQLINEPTRVTATSATLLDHIIVDKSTEVERTGVI</sequence>
<proteinExistence type="predicted"/>
<organism evidence="2">
    <name type="scientific">Graphocephala atropunctata</name>
    <dbReference type="NCBI Taxonomy" id="36148"/>
    <lineage>
        <taxon>Eukaryota</taxon>
        <taxon>Metazoa</taxon>
        <taxon>Ecdysozoa</taxon>
        <taxon>Arthropoda</taxon>
        <taxon>Hexapoda</taxon>
        <taxon>Insecta</taxon>
        <taxon>Pterygota</taxon>
        <taxon>Neoptera</taxon>
        <taxon>Paraneoptera</taxon>
        <taxon>Hemiptera</taxon>
        <taxon>Auchenorrhyncha</taxon>
        <taxon>Membracoidea</taxon>
        <taxon>Cicadellidae</taxon>
        <taxon>Cicadellinae</taxon>
        <taxon>Cicadellini</taxon>
        <taxon>Graphocephala</taxon>
    </lineage>
</organism>
<gene>
    <name evidence="2" type="ORF">g.43873</name>
</gene>
<dbReference type="AlphaFoldDB" id="A0A1B6KQK3"/>
<reference evidence="2" key="1">
    <citation type="submission" date="2015-11" db="EMBL/GenBank/DDBJ databases">
        <title>De novo transcriptome assembly of four potential Pierce s Disease insect vectors from Arizona vineyards.</title>
        <authorList>
            <person name="Tassone E.E."/>
        </authorList>
    </citation>
    <scope>NUCLEOTIDE SEQUENCE</scope>
</reference>
<accession>A0A1B6KQK3</accession>
<dbReference type="GO" id="GO:0003824">
    <property type="term" value="F:catalytic activity"/>
    <property type="evidence" value="ECO:0007669"/>
    <property type="project" value="InterPro"/>
</dbReference>
<evidence type="ECO:0000313" key="2">
    <source>
        <dbReference type="EMBL" id="JAT13717.1"/>
    </source>
</evidence>
<dbReference type="Pfam" id="PF03372">
    <property type="entry name" value="Exo_endo_phos"/>
    <property type="match status" value="1"/>
</dbReference>
<dbReference type="InterPro" id="IPR036691">
    <property type="entry name" value="Endo/exonu/phosph_ase_sf"/>
</dbReference>
<dbReference type="Gene3D" id="3.60.10.10">
    <property type="entry name" value="Endonuclease/exonuclease/phosphatase"/>
    <property type="match status" value="1"/>
</dbReference>
<name>A0A1B6KQK3_9HEMI</name>
<feature type="domain" description="Endonuclease/exonuclease/phosphatase" evidence="1">
    <location>
        <begin position="6"/>
        <end position="200"/>
    </location>
</feature>
<dbReference type="InterPro" id="IPR005135">
    <property type="entry name" value="Endo/exonuclease/phosphatase"/>
</dbReference>
<dbReference type="SUPFAM" id="SSF56219">
    <property type="entry name" value="DNase I-like"/>
    <property type="match status" value="1"/>
</dbReference>
<feature type="non-terminal residue" evidence="2">
    <location>
        <position position="201"/>
    </location>
</feature>
<dbReference type="PANTHER" id="PTHR33776:SF4">
    <property type="entry name" value="ENDONUCLEASE_EXONUCLEASE_PHOSPHATASE DOMAIN-CONTAINING PROTEIN"/>
    <property type="match status" value="1"/>
</dbReference>